<organism evidence="6 7">
    <name type="scientific">Timema podura</name>
    <name type="common">Walking stick</name>
    <dbReference type="NCBI Taxonomy" id="61482"/>
    <lineage>
        <taxon>Eukaryota</taxon>
        <taxon>Metazoa</taxon>
        <taxon>Ecdysozoa</taxon>
        <taxon>Arthropoda</taxon>
        <taxon>Hexapoda</taxon>
        <taxon>Insecta</taxon>
        <taxon>Pterygota</taxon>
        <taxon>Neoptera</taxon>
        <taxon>Polyneoptera</taxon>
        <taxon>Phasmatodea</taxon>
        <taxon>Timematodea</taxon>
        <taxon>Timematoidea</taxon>
        <taxon>Timematidae</taxon>
        <taxon>Timema</taxon>
    </lineage>
</organism>
<gene>
    <name evidence="6" type="ORF">TPAB3V08_LOCUS8000</name>
</gene>
<keyword evidence="2" id="KW-0347">Helicase</keyword>
<sequence length="317" mass="35427">MLFGAIFCCVDSALTIAACLSHRSPFVSPIGHRDLADAKKKQMAVSNSDHLTMLEAYKVVCVAIRDGVPSESGVGYAGKNYAQVNFLSDKTLVAMADIKHQFLELLASIGFIHLTHRSRRSGEDKVCQMVAEELNNNNSNNRILAAILCAALYPNVVKVLTPERFFAASVGGAVPREHRSDEMKFKTKLDGYVFLHPSSVNFDQTYFQSPYLVYQEKHKTSKVFIKDSTMVPLLPFILFSGCDLHVELNQGRFVLALDDGWIMVAVESQRVAELLRLIREELIKILAEKIKDPTLDLSTDDRSKKVINTIFYLVTHG</sequence>
<reference evidence="6" key="1">
    <citation type="submission" date="2021-03" db="EMBL/GenBank/DDBJ databases">
        <authorList>
            <person name="Tran Van P."/>
        </authorList>
    </citation>
    <scope>NUCLEOTIDE SEQUENCE</scope>
</reference>
<dbReference type="Pfam" id="PF26026">
    <property type="entry name" value="RNA_hel_CTD"/>
    <property type="match status" value="1"/>
</dbReference>
<dbReference type="Proteomes" id="UP001153148">
    <property type="component" value="Unassembled WGS sequence"/>
</dbReference>
<protein>
    <submittedName>
        <fullName evidence="6">Uncharacterized protein</fullName>
    </submittedName>
</protein>
<accession>A0ABN7NZV5</accession>
<feature type="signal peptide" evidence="3">
    <location>
        <begin position="1"/>
        <end position="17"/>
    </location>
</feature>
<dbReference type="EMBL" id="CAJPIN010014407">
    <property type="protein sequence ID" value="CAG2061045.1"/>
    <property type="molecule type" value="Genomic_DNA"/>
</dbReference>
<dbReference type="PANTHER" id="PTHR18934">
    <property type="entry name" value="ATP-DEPENDENT RNA HELICASE"/>
    <property type="match status" value="1"/>
</dbReference>
<feature type="chain" id="PRO_5046374658" evidence="3">
    <location>
        <begin position="18"/>
        <end position="317"/>
    </location>
</feature>
<feature type="domain" description="DEAD-box helicase OB fold" evidence="4">
    <location>
        <begin position="145"/>
        <end position="241"/>
    </location>
</feature>
<keyword evidence="2" id="KW-0067">ATP-binding</keyword>
<evidence type="ECO:0000259" key="5">
    <source>
        <dbReference type="Pfam" id="PF26026"/>
    </source>
</evidence>
<feature type="domain" description="RNA helicase C-terminal" evidence="5">
    <location>
        <begin position="256"/>
        <end position="315"/>
    </location>
</feature>
<dbReference type="InterPro" id="IPR011709">
    <property type="entry name" value="DEAD-box_helicase_OB_fold"/>
</dbReference>
<comment type="caution">
    <text evidence="6">The sequence shown here is derived from an EMBL/GenBank/DDBJ whole genome shotgun (WGS) entry which is preliminary data.</text>
</comment>
<dbReference type="Pfam" id="PF07717">
    <property type="entry name" value="OB_NTP_bind"/>
    <property type="match status" value="1"/>
</dbReference>
<evidence type="ECO:0000256" key="2">
    <source>
        <dbReference type="ARBA" id="ARBA00022806"/>
    </source>
</evidence>
<evidence type="ECO:0000259" key="4">
    <source>
        <dbReference type="Pfam" id="PF07717"/>
    </source>
</evidence>
<keyword evidence="7" id="KW-1185">Reference proteome</keyword>
<dbReference type="InterPro" id="IPR059023">
    <property type="entry name" value="RNA_hel_CTD"/>
</dbReference>
<dbReference type="PANTHER" id="PTHR18934:SF145">
    <property type="entry name" value="ATP-DEPENDENT RNA HELICASE DHX57-RELATED"/>
    <property type="match status" value="1"/>
</dbReference>
<evidence type="ECO:0000256" key="3">
    <source>
        <dbReference type="SAM" id="SignalP"/>
    </source>
</evidence>
<evidence type="ECO:0000313" key="7">
    <source>
        <dbReference type="Proteomes" id="UP001153148"/>
    </source>
</evidence>
<keyword evidence="2" id="KW-0547">Nucleotide-binding</keyword>
<evidence type="ECO:0000256" key="1">
    <source>
        <dbReference type="ARBA" id="ARBA00022801"/>
    </source>
</evidence>
<name>A0ABN7NZV5_TIMPD</name>
<keyword evidence="3" id="KW-0732">Signal</keyword>
<dbReference type="Pfam" id="PF21010">
    <property type="entry name" value="HA2_C"/>
    <property type="match status" value="1"/>
</dbReference>
<keyword evidence="1" id="KW-0378">Hydrolase</keyword>
<evidence type="ECO:0000313" key="6">
    <source>
        <dbReference type="EMBL" id="CAG2061045.1"/>
    </source>
</evidence>
<proteinExistence type="predicted"/>